<dbReference type="GO" id="GO:0016301">
    <property type="term" value="F:kinase activity"/>
    <property type="evidence" value="ECO:0007669"/>
    <property type="project" value="UniProtKB-KW"/>
</dbReference>
<dbReference type="EMBL" id="JAPJZI010000001">
    <property type="protein sequence ID" value="MDA5397992.1"/>
    <property type="molecule type" value="Genomic_DNA"/>
</dbReference>
<comment type="caution">
    <text evidence="5">The sequence shown here is derived from an EMBL/GenBank/DDBJ whole genome shotgun (WGS) entry which is preliminary data.</text>
</comment>
<feature type="domain" description="Carbohydrate kinase PfkB" evidence="4">
    <location>
        <begin position="32"/>
        <end position="253"/>
    </location>
</feature>
<evidence type="ECO:0000256" key="2">
    <source>
        <dbReference type="ARBA" id="ARBA00022679"/>
    </source>
</evidence>
<keyword evidence="2" id="KW-0808">Transferase</keyword>
<dbReference type="InterPro" id="IPR050306">
    <property type="entry name" value="PfkB_Carbo_kinase"/>
</dbReference>
<dbReference type="InterPro" id="IPR002173">
    <property type="entry name" value="Carboh/pur_kinase_PfkB_CS"/>
</dbReference>
<dbReference type="Gene3D" id="3.40.1190.20">
    <property type="match status" value="1"/>
</dbReference>
<evidence type="ECO:0000313" key="6">
    <source>
        <dbReference type="Proteomes" id="UP001151234"/>
    </source>
</evidence>
<dbReference type="InterPro" id="IPR029056">
    <property type="entry name" value="Ribokinase-like"/>
</dbReference>
<dbReference type="SUPFAM" id="SSF53613">
    <property type="entry name" value="Ribokinase-like"/>
    <property type="match status" value="1"/>
</dbReference>
<organism evidence="5 6">
    <name type="scientific">Hoeflea prorocentri</name>
    <dbReference type="NCBI Taxonomy" id="1922333"/>
    <lineage>
        <taxon>Bacteria</taxon>
        <taxon>Pseudomonadati</taxon>
        <taxon>Pseudomonadota</taxon>
        <taxon>Alphaproteobacteria</taxon>
        <taxon>Hyphomicrobiales</taxon>
        <taxon>Rhizobiaceae</taxon>
        <taxon>Hoeflea</taxon>
    </lineage>
</organism>
<dbReference type="PROSITE" id="PS00584">
    <property type="entry name" value="PFKB_KINASES_2"/>
    <property type="match status" value="1"/>
</dbReference>
<dbReference type="RefSeq" id="WP_267989436.1">
    <property type="nucleotide sequence ID" value="NZ_JAPJZI010000001.1"/>
</dbReference>
<evidence type="ECO:0000313" key="5">
    <source>
        <dbReference type="EMBL" id="MDA5397992.1"/>
    </source>
</evidence>
<keyword evidence="6" id="KW-1185">Reference proteome</keyword>
<dbReference type="Pfam" id="PF00294">
    <property type="entry name" value="PfkB"/>
    <property type="match status" value="1"/>
</dbReference>
<proteinExistence type="inferred from homology"/>
<sequence length="281" mass="29376">MSTLVVTGYASLDYVMGLSGQIAGDRTTIADHRDPDAWPRLGGCPAYVAMAAANAGETAYAVTWIGGGADGKFYTNQLYDNDVRIDGVAMLDGRPTPSAVLAYQADGTCACLFDPALAGEERLNQAQRDLIRASTHLCISVGPPHLMQEILSLRPDGARLYCVLKSDLNCFTPAVLEALSPQADVIFCNASERSLIGKVGSSAIVVETNGPNGVRVCGQGIDTVVPVSAVDARDTTGAGDTLAGAYIAAEMSGQTNPVAAATTGIEEVAALLRQRLSRRRL</sequence>
<dbReference type="Proteomes" id="UP001151234">
    <property type="component" value="Unassembled WGS sequence"/>
</dbReference>
<reference evidence="5" key="1">
    <citation type="submission" date="2022-11" db="EMBL/GenBank/DDBJ databases">
        <title>Draft genome sequence of Hoeflea poritis E7-10 and Hoeflea prorocentri PM5-8, separated from scleractinian coral Porites lutea and marine dinoflagellate.</title>
        <authorList>
            <person name="Zhang G."/>
            <person name="Wei Q."/>
            <person name="Cai L."/>
        </authorList>
    </citation>
    <scope>NUCLEOTIDE SEQUENCE</scope>
    <source>
        <strain evidence="5">PM5-8</strain>
    </source>
</reference>
<dbReference type="InterPro" id="IPR011611">
    <property type="entry name" value="PfkB_dom"/>
</dbReference>
<dbReference type="PANTHER" id="PTHR43085:SF57">
    <property type="entry name" value="CARBOHYDRATE KINASE PFKB DOMAIN-CONTAINING PROTEIN"/>
    <property type="match status" value="1"/>
</dbReference>
<dbReference type="AlphaFoldDB" id="A0A9X3UF89"/>
<protein>
    <submittedName>
        <fullName evidence="5">Carbohydrate kinase family protein</fullName>
    </submittedName>
</protein>
<evidence type="ECO:0000256" key="3">
    <source>
        <dbReference type="ARBA" id="ARBA00022777"/>
    </source>
</evidence>
<evidence type="ECO:0000259" key="4">
    <source>
        <dbReference type="Pfam" id="PF00294"/>
    </source>
</evidence>
<comment type="similarity">
    <text evidence="1">Belongs to the carbohydrate kinase PfkB family.</text>
</comment>
<name>A0A9X3UF89_9HYPH</name>
<evidence type="ECO:0000256" key="1">
    <source>
        <dbReference type="ARBA" id="ARBA00010688"/>
    </source>
</evidence>
<gene>
    <name evidence="5" type="ORF">OQ273_05330</name>
</gene>
<keyword evidence="3 5" id="KW-0418">Kinase</keyword>
<accession>A0A9X3UF89</accession>
<dbReference type="PANTHER" id="PTHR43085">
    <property type="entry name" value="HEXOKINASE FAMILY MEMBER"/>
    <property type="match status" value="1"/>
</dbReference>